<keyword evidence="1" id="KW-0862">Zinc</keyword>
<keyword evidence="5" id="KW-1185">Reference proteome</keyword>
<dbReference type="GO" id="GO:0008270">
    <property type="term" value="F:zinc ion binding"/>
    <property type="evidence" value="ECO:0007669"/>
    <property type="project" value="UniProtKB-KW"/>
</dbReference>
<feature type="region of interest" description="Disordered" evidence="2">
    <location>
        <begin position="356"/>
        <end position="417"/>
    </location>
</feature>
<keyword evidence="1" id="KW-0863">Zinc-finger</keyword>
<protein>
    <recommendedName>
        <fullName evidence="3">C2H2-type domain-containing protein</fullName>
    </recommendedName>
</protein>
<feature type="region of interest" description="Disordered" evidence="2">
    <location>
        <begin position="651"/>
        <end position="684"/>
    </location>
</feature>
<name>A0A8E2F6X6_9PEZI</name>
<dbReference type="InterPro" id="IPR013087">
    <property type="entry name" value="Znf_C2H2_type"/>
</dbReference>
<dbReference type="PANTHER" id="PTHR38166:SF1">
    <property type="entry name" value="C2H2-TYPE DOMAIN-CONTAINING PROTEIN"/>
    <property type="match status" value="1"/>
</dbReference>
<accession>A0A8E2F6X6</accession>
<dbReference type="AlphaFoldDB" id="A0A8E2F6X6"/>
<organism evidence="4 5">
    <name type="scientific">Glonium stellatum</name>
    <dbReference type="NCBI Taxonomy" id="574774"/>
    <lineage>
        <taxon>Eukaryota</taxon>
        <taxon>Fungi</taxon>
        <taxon>Dikarya</taxon>
        <taxon>Ascomycota</taxon>
        <taxon>Pezizomycotina</taxon>
        <taxon>Dothideomycetes</taxon>
        <taxon>Pleosporomycetidae</taxon>
        <taxon>Gloniales</taxon>
        <taxon>Gloniaceae</taxon>
        <taxon>Glonium</taxon>
    </lineage>
</organism>
<dbReference type="PANTHER" id="PTHR38166">
    <property type="entry name" value="C2H2-TYPE DOMAIN-CONTAINING PROTEIN-RELATED"/>
    <property type="match status" value="1"/>
</dbReference>
<dbReference type="EMBL" id="KV749007">
    <property type="protein sequence ID" value="OCL11692.1"/>
    <property type="molecule type" value="Genomic_DNA"/>
</dbReference>
<reference evidence="4 5" key="1">
    <citation type="journal article" date="2016" name="Nat. Commun.">
        <title>Ectomycorrhizal ecology is imprinted in the genome of the dominant symbiotic fungus Cenococcum geophilum.</title>
        <authorList>
            <consortium name="DOE Joint Genome Institute"/>
            <person name="Peter M."/>
            <person name="Kohler A."/>
            <person name="Ohm R.A."/>
            <person name="Kuo A."/>
            <person name="Krutzmann J."/>
            <person name="Morin E."/>
            <person name="Arend M."/>
            <person name="Barry K.W."/>
            <person name="Binder M."/>
            <person name="Choi C."/>
            <person name="Clum A."/>
            <person name="Copeland A."/>
            <person name="Grisel N."/>
            <person name="Haridas S."/>
            <person name="Kipfer T."/>
            <person name="LaButti K."/>
            <person name="Lindquist E."/>
            <person name="Lipzen A."/>
            <person name="Maire R."/>
            <person name="Meier B."/>
            <person name="Mihaltcheva S."/>
            <person name="Molinier V."/>
            <person name="Murat C."/>
            <person name="Poggeler S."/>
            <person name="Quandt C.A."/>
            <person name="Sperisen C."/>
            <person name="Tritt A."/>
            <person name="Tisserant E."/>
            <person name="Crous P.W."/>
            <person name="Henrissat B."/>
            <person name="Nehls U."/>
            <person name="Egli S."/>
            <person name="Spatafora J.W."/>
            <person name="Grigoriev I.V."/>
            <person name="Martin F.M."/>
        </authorList>
    </citation>
    <scope>NUCLEOTIDE SEQUENCE [LARGE SCALE GENOMIC DNA]</scope>
    <source>
        <strain evidence="4 5">CBS 207.34</strain>
    </source>
</reference>
<feature type="compositionally biased region" description="Acidic residues" evidence="2">
    <location>
        <begin position="187"/>
        <end position="196"/>
    </location>
</feature>
<proteinExistence type="predicted"/>
<feature type="region of interest" description="Disordered" evidence="2">
    <location>
        <begin position="43"/>
        <end position="122"/>
    </location>
</feature>
<evidence type="ECO:0000259" key="3">
    <source>
        <dbReference type="PROSITE" id="PS50157"/>
    </source>
</evidence>
<evidence type="ECO:0000313" key="4">
    <source>
        <dbReference type="EMBL" id="OCL11692.1"/>
    </source>
</evidence>
<feature type="compositionally biased region" description="Polar residues" evidence="2">
    <location>
        <begin position="659"/>
        <end position="684"/>
    </location>
</feature>
<feature type="region of interest" description="Disordered" evidence="2">
    <location>
        <begin position="141"/>
        <end position="161"/>
    </location>
</feature>
<dbReference type="Proteomes" id="UP000250140">
    <property type="component" value="Unassembled WGS sequence"/>
</dbReference>
<sequence>MKSRRQMRSSSTIFFENSPPTTLPLDLPAKNLPWIWNEEFDLDKVESNPDSESETEVVRPDEVEEEQRHSYRRRKKRWSAGIFKRSHSQSVGSNTDTEDSKAFDTPNIGSSARRLRRRARGPDDNRASLILDELLNATTAEVEESDDIGTGKGLPSTVPNDGSALDLPPYFFGGGYHGASRLVATAEDYDSGEDENSLTTRKSRWYGESPRPGSTYQIVPQDACSPGDAHESLIHEDLQSLRHAKTISSPGLAREANLETLSDSFATATLSDTDDSLGDNTEESGSISHWDALSEPLSPDQSAHERNPAETLTQQVHSFYTAAMSAVVETLMKELYAMLNPEFGMQSCAGNATTNACGQAKNSNSSTRAKNSSGRNNPGKRSARGNDENEQGDEKDDNGSKRRKRDDDPDDPDDMLATFPGRRFACPFFQRNPIEHKGRACRYPGFTGIHRLKEHLYRCHIIIHCKRCRKIFKTESELENHQRQTEPCRIGESELPEGLNSEQVLRLRSKKKFGNERNEEGRWMAIYHFLFPDEDVTLVSPYCEPDRAISPESKVLKDFERFAQREFPRRVREKLERLWEREAQQVGDRLKIEFMNVVRDCQTNLFKDYKDYSRGMMNEDDEEILATMVKPLPPTDDQTPNPGLQDFHAQKRCAHRSPEGSQNLSVDTSTPTLDTSTRSSGETLASTVIPDELLLYGSSQADYSFQSSAGPSRDLFNTENPSFISKYPLQTIKESTGDLTESSQPASFNFQYKSQDHHSTETGVGIQGLWSDSSLSHSNPLNLERFKLQTSHNRADSAFPEREGVLLDTFGSTWPLPEDPFDASFGNDAFE</sequence>
<gene>
    <name evidence="4" type="ORF">AOQ84DRAFT_373757</name>
</gene>
<dbReference type="PROSITE" id="PS50157">
    <property type="entry name" value="ZINC_FINGER_C2H2_2"/>
    <property type="match status" value="1"/>
</dbReference>
<feature type="domain" description="C2H2-type" evidence="3">
    <location>
        <begin position="463"/>
        <end position="494"/>
    </location>
</feature>
<evidence type="ECO:0000313" key="5">
    <source>
        <dbReference type="Proteomes" id="UP000250140"/>
    </source>
</evidence>
<dbReference type="OrthoDB" id="4738706at2759"/>
<feature type="region of interest" description="Disordered" evidence="2">
    <location>
        <begin position="187"/>
        <end position="229"/>
    </location>
</feature>
<feature type="compositionally biased region" description="Polar residues" evidence="2">
    <location>
        <begin position="8"/>
        <end position="20"/>
    </location>
</feature>
<evidence type="ECO:0000256" key="1">
    <source>
        <dbReference type="PROSITE-ProRule" id="PRU00042"/>
    </source>
</evidence>
<evidence type="ECO:0000256" key="2">
    <source>
        <dbReference type="SAM" id="MobiDB-lite"/>
    </source>
</evidence>
<feature type="compositionally biased region" description="Basic and acidic residues" evidence="2">
    <location>
        <begin position="56"/>
        <end position="69"/>
    </location>
</feature>
<feature type="region of interest" description="Disordered" evidence="2">
    <location>
        <begin position="1"/>
        <end position="22"/>
    </location>
</feature>
<keyword evidence="1" id="KW-0479">Metal-binding</keyword>
<feature type="compositionally biased region" description="Polar residues" evidence="2">
    <location>
        <begin position="356"/>
        <end position="376"/>
    </location>
</feature>